<keyword evidence="2" id="KW-1185">Reference proteome</keyword>
<dbReference type="AlphaFoldDB" id="A0AA86SRH7"/>
<protein>
    <submittedName>
        <fullName evidence="1">Uncharacterized protein</fullName>
    </submittedName>
</protein>
<organism evidence="1 2">
    <name type="scientific">Sphenostylis stenocarpa</name>
    <dbReference type="NCBI Taxonomy" id="92480"/>
    <lineage>
        <taxon>Eukaryota</taxon>
        <taxon>Viridiplantae</taxon>
        <taxon>Streptophyta</taxon>
        <taxon>Embryophyta</taxon>
        <taxon>Tracheophyta</taxon>
        <taxon>Spermatophyta</taxon>
        <taxon>Magnoliopsida</taxon>
        <taxon>eudicotyledons</taxon>
        <taxon>Gunneridae</taxon>
        <taxon>Pentapetalae</taxon>
        <taxon>rosids</taxon>
        <taxon>fabids</taxon>
        <taxon>Fabales</taxon>
        <taxon>Fabaceae</taxon>
        <taxon>Papilionoideae</taxon>
        <taxon>50 kb inversion clade</taxon>
        <taxon>NPAAA clade</taxon>
        <taxon>indigoferoid/millettioid clade</taxon>
        <taxon>Phaseoleae</taxon>
        <taxon>Sphenostylis</taxon>
    </lineage>
</organism>
<dbReference type="Gramene" id="rna-AYBTSS11_LOCUS23215">
    <property type="protein sequence ID" value="CAJ1971216.1"/>
    <property type="gene ID" value="gene-AYBTSS11_LOCUS23215"/>
</dbReference>
<name>A0AA86SRH7_9FABA</name>
<proteinExistence type="predicted"/>
<gene>
    <name evidence="1" type="ORF">AYBTSS11_LOCUS23215</name>
</gene>
<evidence type="ECO:0000313" key="1">
    <source>
        <dbReference type="EMBL" id="CAJ1971216.1"/>
    </source>
</evidence>
<reference evidence="1" key="1">
    <citation type="submission" date="2023-10" db="EMBL/GenBank/DDBJ databases">
        <authorList>
            <person name="Domelevo Entfellner J.-B."/>
        </authorList>
    </citation>
    <scope>NUCLEOTIDE SEQUENCE</scope>
</reference>
<sequence>MRRQLGDVKSFFCTSGSFNDNSSLSERNLFEILPGEIDKRALLGFKSVPNSFLFSLLLCCNVGND</sequence>
<dbReference type="Proteomes" id="UP001189624">
    <property type="component" value="Chromosome 8"/>
</dbReference>
<evidence type="ECO:0000313" key="2">
    <source>
        <dbReference type="Proteomes" id="UP001189624"/>
    </source>
</evidence>
<accession>A0AA86SRH7</accession>
<dbReference type="EMBL" id="OY731405">
    <property type="protein sequence ID" value="CAJ1971216.1"/>
    <property type="molecule type" value="Genomic_DNA"/>
</dbReference>